<evidence type="ECO:0008006" key="3">
    <source>
        <dbReference type="Google" id="ProtNLM"/>
    </source>
</evidence>
<accession>A0A1G1X7I4</accession>
<reference evidence="1 2" key="1">
    <citation type="journal article" date="2016" name="Nat. Commun.">
        <title>Thousands of microbial genomes shed light on interconnected biogeochemical processes in an aquifer system.</title>
        <authorList>
            <person name="Anantharaman K."/>
            <person name="Brown C.T."/>
            <person name="Hug L.A."/>
            <person name="Sharon I."/>
            <person name="Castelle C.J."/>
            <person name="Probst A.J."/>
            <person name="Thomas B.C."/>
            <person name="Singh A."/>
            <person name="Wilkins M.J."/>
            <person name="Karaoz U."/>
            <person name="Brodie E.L."/>
            <person name="Williams K.H."/>
            <person name="Hubbard S.S."/>
            <person name="Banfield J.F."/>
        </authorList>
    </citation>
    <scope>NUCLEOTIDE SEQUENCE [LARGE SCALE GENOMIC DNA]</scope>
</reference>
<protein>
    <recommendedName>
        <fullName evidence="3">Zinc-finger domain-containing protein</fullName>
    </recommendedName>
</protein>
<sequence>MLIFKGGLTMAEPQQIRIEMTDDAAELHRRVFPHIARYAESPADFEPATHGVISNHLAWCEKCRDEFNKHNDRGR</sequence>
<name>A0A1G1X7I4_9BACT</name>
<proteinExistence type="predicted"/>
<dbReference type="AlphaFoldDB" id="A0A1G1X7I4"/>
<dbReference type="Proteomes" id="UP000177941">
    <property type="component" value="Unassembled WGS sequence"/>
</dbReference>
<evidence type="ECO:0000313" key="2">
    <source>
        <dbReference type="Proteomes" id="UP000177941"/>
    </source>
</evidence>
<comment type="caution">
    <text evidence="1">The sequence shown here is derived from an EMBL/GenBank/DDBJ whole genome shotgun (WGS) entry which is preliminary data.</text>
</comment>
<dbReference type="EMBL" id="MHHS01000048">
    <property type="protein sequence ID" value="OGY35590.1"/>
    <property type="molecule type" value="Genomic_DNA"/>
</dbReference>
<organism evidence="1 2">
    <name type="scientific">Candidatus Andersenbacteria bacterium RIFCSPHIGHO2_12_FULL_45_11b</name>
    <dbReference type="NCBI Taxonomy" id="1797282"/>
    <lineage>
        <taxon>Bacteria</taxon>
        <taxon>Candidatus Anderseniibacteriota</taxon>
    </lineage>
</organism>
<gene>
    <name evidence="1" type="ORF">A3E36_00275</name>
</gene>
<evidence type="ECO:0000313" key="1">
    <source>
        <dbReference type="EMBL" id="OGY35590.1"/>
    </source>
</evidence>